<evidence type="ECO:0000313" key="8">
    <source>
        <dbReference type="Proteomes" id="UP000279259"/>
    </source>
</evidence>
<dbReference type="InterPro" id="IPR003016">
    <property type="entry name" value="2-oxoA_DH_lipoyl-BS"/>
</dbReference>
<dbReference type="InterPro" id="IPR011053">
    <property type="entry name" value="Single_hybrid_motif"/>
</dbReference>
<dbReference type="InterPro" id="IPR036625">
    <property type="entry name" value="E3-bd_dom_sf"/>
</dbReference>
<feature type="region of interest" description="Disordered" evidence="4">
    <location>
        <begin position="76"/>
        <end position="131"/>
    </location>
</feature>
<dbReference type="PROSITE" id="PS50968">
    <property type="entry name" value="BIOTINYL_LIPOYL"/>
    <property type="match status" value="1"/>
</dbReference>
<keyword evidence="8" id="KW-1185">Reference proteome</keyword>
<dbReference type="Gene3D" id="4.10.320.10">
    <property type="entry name" value="E3-binding domain"/>
    <property type="match status" value="1"/>
</dbReference>
<dbReference type="PROSITE" id="PS00189">
    <property type="entry name" value="LIPOYL"/>
    <property type="match status" value="1"/>
</dbReference>
<reference evidence="7 8" key="1">
    <citation type="submission" date="2018-11" db="EMBL/GenBank/DDBJ databases">
        <title>Genome sequence of Saitozyma podzolica DSM 27192.</title>
        <authorList>
            <person name="Aliyu H."/>
            <person name="Gorte O."/>
            <person name="Ochsenreither K."/>
        </authorList>
    </citation>
    <scope>NUCLEOTIDE SEQUENCE [LARGE SCALE GENOMIC DNA]</scope>
    <source>
        <strain evidence="7 8">DSM 27192</strain>
    </source>
</reference>
<evidence type="ECO:0000313" key="7">
    <source>
        <dbReference type="EMBL" id="RSH82283.1"/>
    </source>
</evidence>
<evidence type="ECO:0000259" key="6">
    <source>
        <dbReference type="PROSITE" id="PS51826"/>
    </source>
</evidence>
<protein>
    <recommendedName>
        <fullName evidence="9">Pyridoxine biosynthesis protein</fullName>
    </recommendedName>
</protein>
<gene>
    <name evidence="7" type="ORF">EHS25_005993</name>
</gene>
<proteinExistence type="inferred from homology"/>
<dbReference type="Pfam" id="PF00364">
    <property type="entry name" value="Biotin_lipoyl"/>
    <property type="match status" value="1"/>
</dbReference>
<organism evidence="7 8">
    <name type="scientific">Saitozyma podzolica</name>
    <dbReference type="NCBI Taxonomy" id="1890683"/>
    <lineage>
        <taxon>Eukaryota</taxon>
        <taxon>Fungi</taxon>
        <taxon>Dikarya</taxon>
        <taxon>Basidiomycota</taxon>
        <taxon>Agaricomycotina</taxon>
        <taxon>Tremellomycetes</taxon>
        <taxon>Tremellales</taxon>
        <taxon>Trimorphomycetaceae</taxon>
        <taxon>Saitozyma</taxon>
    </lineage>
</organism>
<name>A0A427XTX7_9TREE</name>
<keyword evidence="2" id="KW-0450">Lipoyl</keyword>
<dbReference type="STRING" id="1890683.A0A427XTX7"/>
<dbReference type="InterPro" id="IPR045257">
    <property type="entry name" value="E2/Pdx1"/>
</dbReference>
<dbReference type="GO" id="GO:0004742">
    <property type="term" value="F:dihydrolipoyllysine-residue acetyltransferase activity"/>
    <property type="evidence" value="ECO:0007669"/>
    <property type="project" value="TreeGrafter"/>
</dbReference>
<dbReference type="PANTHER" id="PTHR23151:SF82">
    <property type="entry name" value="PYRUVATE DEHYDROGENASE COMPLEX PROTEIN X COMPONENT, MITOCHONDRIAL"/>
    <property type="match status" value="1"/>
</dbReference>
<keyword evidence="3" id="KW-0809">Transit peptide</keyword>
<dbReference type="SUPFAM" id="SSF47005">
    <property type="entry name" value="Peripheral subunit-binding domain of 2-oxo acid dehydrogenase complex"/>
    <property type="match status" value="1"/>
</dbReference>
<comment type="similarity">
    <text evidence="1">Belongs to the 2-oxoacid dehydrogenase family.</text>
</comment>
<dbReference type="FunFam" id="2.40.50.100:FF:000010">
    <property type="entry name" value="Acetyltransferase component of pyruvate dehydrogenase complex"/>
    <property type="match status" value="1"/>
</dbReference>
<evidence type="ECO:0000256" key="1">
    <source>
        <dbReference type="ARBA" id="ARBA00007317"/>
    </source>
</evidence>
<dbReference type="Proteomes" id="UP000279259">
    <property type="component" value="Unassembled WGS sequence"/>
</dbReference>
<sequence>MSPTMTEGGVASWKKSEGESFAAGDVLLEVETDKATIDVEAQDDGVLGKIIVQAGSSKIPVGQIIAVLAEEGDDLSSIEIPKDDAPPAKAQAGEQSKPSEKPAQEGKKEPASATPAAQPKKEHGHKEIKHSKAIFPSVYRLLQESDLSTSQISKLKGTGKDGMLTKGDVLVALGKLKNPFGSAEKLNTDILGPSGKRASESAATTPSKSAEKEVPLDAPSLRRLIIQGMAKASEPARPIVSHDATSLPLSSDYEFDAILAPYASLLPPPKPAVGIPGREALAAMESKGVGAKQDEWAGLF</sequence>
<feature type="domain" description="Peripheral subunit-binding (PSBD)" evidence="6">
    <location>
        <begin position="133"/>
        <end position="173"/>
    </location>
</feature>
<accession>A0A427XTX7</accession>
<evidence type="ECO:0000259" key="5">
    <source>
        <dbReference type="PROSITE" id="PS50968"/>
    </source>
</evidence>
<evidence type="ECO:0000256" key="2">
    <source>
        <dbReference type="ARBA" id="ARBA00022823"/>
    </source>
</evidence>
<dbReference type="GO" id="GO:0045254">
    <property type="term" value="C:pyruvate dehydrogenase complex"/>
    <property type="evidence" value="ECO:0007669"/>
    <property type="project" value="InterPro"/>
</dbReference>
<dbReference type="InterPro" id="IPR000089">
    <property type="entry name" value="Biotin_lipoyl"/>
</dbReference>
<feature type="compositionally biased region" description="Basic and acidic residues" evidence="4">
    <location>
        <begin position="97"/>
        <end position="110"/>
    </location>
</feature>
<feature type="region of interest" description="Disordered" evidence="4">
    <location>
        <begin position="187"/>
        <end position="216"/>
    </location>
</feature>
<dbReference type="PANTHER" id="PTHR23151">
    <property type="entry name" value="DIHYDROLIPOAMIDE ACETYL/SUCCINYL-TRANSFERASE-RELATED"/>
    <property type="match status" value="1"/>
</dbReference>
<dbReference type="GO" id="GO:0006086">
    <property type="term" value="P:pyruvate decarboxylation to acetyl-CoA"/>
    <property type="evidence" value="ECO:0007669"/>
    <property type="project" value="InterPro"/>
</dbReference>
<dbReference type="PROSITE" id="PS51826">
    <property type="entry name" value="PSBD"/>
    <property type="match status" value="1"/>
</dbReference>
<dbReference type="OrthoDB" id="537444at2759"/>
<dbReference type="AlphaFoldDB" id="A0A427XTX7"/>
<dbReference type="Gene3D" id="2.40.50.100">
    <property type="match status" value="1"/>
</dbReference>
<dbReference type="InterPro" id="IPR004167">
    <property type="entry name" value="PSBD"/>
</dbReference>
<comment type="caution">
    <text evidence="7">The sequence shown here is derived from an EMBL/GenBank/DDBJ whole genome shotgun (WGS) entry which is preliminary data.</text>
</comment>
<dbReference type="SUPFAM" id="SSF51230">
    <property type="entry name" value="Single hybrid motif"/>
    <property type="match status" value="1"/>
</dbReference>
<evidence type="ECO:0000256" key="4">
    <source>
        <dbReference type="SAM" id="MobiDB-lite"/>
    </source>
</evidence>
<evidence type="ECO:0000256" key="3">
    <source>
        <dbReference type="ARBA" id="ARBA00022946"/>
    </source>
</evidence>
<dbReference type="EMBL" id="RSCD01000027">
    <property type="protein sequence ID" value="RSH82283.1"/>
    <property type="molecule type" value="Genomic_DNA"/>
</dbReference>
<evidence type="ECO:0008006" key="9">
    <source>
        <dbReference type="Google" id="ProtNLM"/>
    </source>
</evidence>
<dbReference type="CDD" id="cd06849">
    <property type="entry name" value="lipoyl_domain"/>
    <property type="match status" value="1"/>
</dbReference>
<feature type="domain" description="Lipoyl-binding" evidence="5">
    <location>
        <begin position="1"/>
        <end position="69"/>
    </location>
</feature>